<evidence type="ECO:0008006" key="4">
    <source>
        <dbReference type="Google" id="ProtNLM"/>
    </source>
</evidence>
<feature type="transmembrane region" description="Helical" evidence="1">
    <location>
        <begin position="6"/>
        <end position="26"/>
    </location>
</feature>
<organism evidence="2 3">
    <name type="scientific">Mycolicibacterium fluoranthenivorans</name>
    <dbReference type="NCBI Taxonomy" id="258505"/>
    <lineage>
        <taxon>Bacteria</taxon>
        <taxon>Bacillati</taxon>
        <taxon>Actinomycetota</taxon>
        <taxon>Actinomycetes</taxon>
        <taxon>Mycobacteriales</taxon>
        <taxon>Mycobacteriaceae</taxon>
        <taxon>Mycolicibacterium</taxon>
    </lineage>
</organism>
<dbReference type="AlphaFoldDB" id="A0A7X5TUQ7"/>
<keyword evidence="1" id="KW-0472">Membrane</keyword>
<sequence>MDVDLLIHAAALVTVLAALLMWLLLYTRLSAPLNRQLTAAAETGEVLPNGRALQVKWDSLIDARAALQGIAVAASCVVLLA</sequence>
<proteinExistence type="predicted"/>
<accession>A0A7X5TUQ7</accession>
<name>A0A7X5TUQ7_9MYCO</name>
<reference evidence="2 3" key="1">
    <citation type="submission" date="2020-03" db="EMBL/GenBank/DDBJ databases">
        <title>Sequencing the genomes of 1000 actinobacteria strains.</title>
        <authorList>
            <person name="Klenk H.-P."/>
        </authorList>
    </citation>
    <scope>NUCLEOTIDE SEQUENCE [LARGE SCALE GENOMIC DNA]</scope>
    <source>
        <strain evidence="2 3">DSM 44556</strain>
    </source>
</reference>
<dbReference type="Proteomes" id="UP000547444">
    <property type="component" value="Unassembled WGS sequence"/>
</dbReference>
<protein>
    <recommendedName>
        <fullName evidence="4">DUF1772 domain-containing protein</fullName>
    </recommendedName>
</protein>
<keyword evidence="1" id="KW-1133">Transmembrane helix</keyword>
<evidence type="ECO:0000313" key="2">
    <source>
        <dbReference type="EMBL" id="NIH93274.1"/>
    </source>
</evidence>
<evidence type="ECO:0000313" key="3">
    <source>
        <dbReference type="Proteomes" id="UP000547444"/>
    </source>
</evidence>
<dbReference type="RefSeq" id="WP_308206761.1">
    <property type="nucleotide sequence ID" value="NZ_JAANOW010000001.1"/>
</dbReference>
<comment type="caution">
    <text evidence="2">The sequence shown here is derived from an EMBL/GenBank/DDBJ whole genome shotgun (WGS) entry which is preliminary data.</text>
</comment>
<dbReference type="EMBL" id="JAANOW010000001">
    <property type="protein sequence ID" value="NIH93274.1"/>
    <property type="molecule type" value="Genomic_DNA"/>
</dbReference>
<keyword evidence="3" id="KW-1185">Reference proteome</keyword>
<evidence type="ECO:0000256" key="1">
    <source>
        <dbReference type="SAM" id="Phobius"/>
    </source>
</evidence>
<keyword evidence="1" id="KW-0812">Transmembrane</keyword>
<gene>
    <name evidence="2" type="ORF">FHU31_000230</name>
</gene>